<protein>
    <recommendedName>
        <fullName evidence="1">HTH cro/C1-type domain-containing protein</fullName>
    </recommendedName>
</protein>
<dbReference type="STRING" id="927665.HMPREF1535_01819"/>
<dbReference type="PROSITE" id="PS50943">
    <property type="entry name" value="HTH_CROC1"/>
    <property type="match status" value="1"/>
</dbReference>
<dbReference type="HOGENOM" id="CLU_147365_1_0_10"/>
<proteinExistence type="predicted"/>
<dbReference type="Pfam" id="PF01381">
    <property type="entry name" value="HTH_3"/>
    <property type="match status" value="1"/>
</dbReference>
<dbReference type="InterPro" id="IPR001387">
    <property type="entry name" value="Cro/C1-type_HTH"/>
</dbReference>
<dbReference type="CDD" id="cd00093">
    <property type="entry name" value="HTH_XRE"/>
    <property type="match status" value="1"/>
</dbReference>
<evidence type="ECO:0000313" key="3">
    <source>
        <dbReference type="Proteomes" id="UP000033047"/>
    </source>
</evidence>
<comment type="caution">
    <text evidence="2">The sequence shown here is derived from an EMBL/GenBank/DDBJ whole genome shotgun (WGS) entry which is preliminary data.</text>
</comment>
<accession>A0A0F5JH81</accession>
<dbReference type="EMBL" id="AQHV01000010">
    <property type="protein sequence ID" value="KKB57166.1"/>
    <property type="molecule type" value="Genomic_DNA"/>
</dbReference>
<dbReference type="AlphaFoldDB" id="A0A0F5JH81"/>
<dbReference type="SUPFAM" id="SSF47413">
    <property type="entry name" value="lambda repressor-like DNA-binding domains"/>
    <property type="match status" value="1"/>
</dbReference>
<dbReference type="SMART" id="SM00530">
    <property type="entry name" value="HTH_XRE"/>
    <property type="match status" value="1"/>
</dbReference>
<evidence type="ECO:0000259" key="1">
    <source>
        <dbReference type="PROSITE" id="PS50943"/>
    </source>
</evidence>
<organism evidence="2 3">
    <name type="scientific">Parabacteroides goldsteinii DSM 19448 = WAL 12034</name>
    <dbReference type="NCBI Taxonomy" id="927665"/>
    <lineage>
        <taxon>Bacteria</taxon>
        <taxon>Pseudomonadati</taxon>
        <taxon>Bacteroidota</taxon>
        <taxon>Bacteroidia</taxon>
        <taxon>Bacteroidales</taxon>
        <taxon>Tannerellaceae</taxon>
        <taxon>Parabacteroides</taxon>
    </lineage>
</organism>
<dbReference type="Gene3D" id="1.10.260.40">
    <property type="entry name" value="lambda repressor-like DNA-binding domains"/>
    <property type="match status" value="1"/>
</dbReference>
<feature type="domain" description="HTH cro/C1-type" evidence="1">
    <location>
        <begin position="19"/>
        <end position="72"/>
    </location>
</feature>
<dbReference type="GO" id="GO:0003677">
    <property type="term" value="F:DNA binding"/>
    <property type="evidence" value="ECO:0007669"/>
    <property type="project" value="InterPro"/>
</dbReference>
<evidence type="ECO:0000313" key="2">
    <source>
        <dbReference type="EMBL" id="KKB57166.1"/>
    </source>
</evidence>
<reference evidence="2 3" key="1">
    <citation type="submission" date="2013-04" db="EMBL/GenBank/DDBJ databases">
        <title>The Genome Sequence of Parabacteroides goldsteinii DSM 19448.</title>
        <authorList>
            <consortium name="The Broad Institute Genomics Platform"/>
            <person name="Earl A."/>
            <person name="Ward D."/>
            <person name="Feldgarden M."/>
            <person name="Gevers D."/>
            <person name="Martens E."/>
            <person name="Sakamoto M."/>
            <person name="Benno Y."/>
            <person name="Song Y."/>
            <person name="Liu C."/>
            <person name="Lee J."/>
            <person name="Bolanos M."/>
            <person name="Vaisanen M.L."/>
            <person name="Finegold S.M."/>
            <person name="Walker B."/>
            <person name="Young S."/>
            <person name="Zeng Q."/>
            <person name="Gargeya S."/>
            <person name="Fitzgerald M."/>
            <person name="Haas B."/>
            <person name="Abouelleil A."/>
            <person name="Allen A.W."/>
            <person name="Alvarado L."/>
            <person name="Arachchi H.M."/>
            <person name="Berlin A.M."/>
            <person name="Chapman S.B."/>
            <person name="Gainer-Dewar J."/>
            <person name="Goldberg J."/>
            <person name="Griggs A."/>
            <person name="Gujja S."/>
            <person name="Hansen M."/>
            <person name="Howarth C."/>
            <person name="Imamovic A."/>
            <person name="Ireland A."/>
            <person name="Larimer J."/>
            <person name="McCowan C."/>
            <person name="Murphy C."/>
            <person name="Pearson M."/>
            <person name="Poon T.W."/>
            <person name="Priest M."/>
            <person name="Roberts A."/>
            <person name="Saif S."/>
            <person name="Shea T."/>
            <person name="Sisk P."/>
            <person name="Sykes S."/>
            <person name="Wortman J."/>
            <person name="Nusbaum C."/>
            <person name="Birren B."/>
        </authorList>
    </citation>
    <scope>NUCLEOTIDE SEQUENCE [LARGE SCALE GENOMIC DNA]</scope>
    <source>
        <strain evidence="2 3">DSM 19448</strain>
    </source>
</reference>
<dbReference type="PATRIC" id="fig|927665.4.peg.1856"/>
<dbReference type="RefSeq" id="WP_046145902.1">
    <property type="nucleotide sequence ID" value="NZ_KQ033912.1"/>
</dbReference>
<dbReference type="Proteomes" id="UP000033047">
    <property type="component" value="Unassembled WGS sequence"/>
</dbReference>
<sequence>MEKETEEKTGKNVHQGANVRRLRNIMGVKQSSLAEMLGTTQQKVSRIESQRVIEQNMLIQIANILHVSPKIIEELDENPLSVVIENNNFESGSYNTGVDNSNVGEENHHNTINNPLDKIMELNKQTTDLFERMLAVEKEKSALLEQLLKEKGK</sequence>
<gene>
    <name evidence="2" type="ORF">HMPREF1535_01819</name>
</gene>
<dbReference type="InterPro" id="IPR010982">
    <property type="entry name" value="Lambda_DNA-bd_dom_sf"/>
</dbReference>
<name>A0A0F5JH81_9BACT</name>